<dbReference type="GO" id="GO:0005615">
    <property type="term" value="C:extracellular space"/>
    <property type="evidence" value="ECO:0007669"/>
    <property type="project" value="TreeGrafter"/>
</dbReference>
<dbReference type="EMBL" id="CAJHNH020005076">
    <property type="protein sequence ID" value="CAG5132086.1"/>
    <property type="molecule type" value="Genomic_DNA"/>
</dbReference>
<accession>A0A8S3ZZ76</accession>
<sequence>FPQVCSTAVYELEQTPTNVNLNSTSLPIVIRSPNFPNNYPNNINYTLSIRSEFDVLLLVLYFRHFNVEFEDICTWDALSLQGVKYCGTWLTGLVIPFSLPRLRSFTLDFKTDDVVPDSGFE</sequence>
<evidence type="ECO:0000259" key="3">
    <source>
        <dbReference type="PROSITE" id="PS01180"/>
    </source>
</evidence>
<dbReference type="Pfam" id="PF00431">
    <property type="entry name" value="CUB"/>
    <property type="match status" value="1"/>
</dbReference>
<evidence type="ECO:0000256" key="2">
    <source>
        <dbReference type="PROSITE-ProRule" id="PRU00059"/>
    </source>
</evidence>
<evidence type="ECO:0000313" key="5">
    <source>
        <dbReference type="Proteomes" id="UP000678393"/>
    </source>
</evidence>
<dbReference type="SUPFAM" id="SSF49854">
    <property type="entry name" value="Spermadhesin, CUB domain"/>
    <property type="match status" value="1"/>
</dbReference>
<dbReference type="InterPro" id="IPR035914">
    <property type="entry name" value="Sperma_CUB_dom_sf"/>
</dbReference>
<gene>
    <name evidence="4" type="ORF">CUNI_LOCUS17644</name>
</gene>
<evidence type="ECO:0000313" key="4">
    <source>
        <dbReference type="EMBL" id="CAG5132086.1"/>
    </source>
</evidence>
<name>A0A8S3ZZ76_9EUPU</name>
<feature type="domain" description="CUB" evidence="3">
    <location>
        <begin position="5"/>
        <end position="121"/>
    </location>
</feature>
<protein>
    <recommendedName>
        <fullName evidence="3">CUB domain-containing protein</fullName>
    </recommendedName>
</protein>
<dbReference type="Gene3D" id="2.60.120.290">
    <property type="entry name" value="Spermadhesin, CUB domain"/>
    <property type="match status" value="1"/>
</dbReference>
<dbReference type="PROSITE" id="PS01180">
    <property type="entry name" value="CUB"/>
    <property type="match status" value="1"/>
</dbReference>
<keyword evidence="5" id="KW-1185">Reference proteome</keyword>
<reference evidence="4" key="1">
    <citation type="submission" date="2021-04" db="EMBL/GenBank/DDBJ databases">
        <authorList>
            <consortium name="Molecular Ecology Group"/>
        </authorList>
    </citation>
    <scope>NUCLEOTIDE SEQUENCE</scope>
</reference>
<dbReference type="PANTHER" id="PTHR24255:SF31">
    <property type="entry name" value="CUBILIN-LIKE PROTEIN"/>
    <property type="match status" value="1"/>
</dbReference>
<feature type="non-terminal residue" evidence="4">
    <location>
        <position position="1"/>
    </location>
</feature>
<dbReference type="AlphaFoldDB" id="A0A8S3ZZ76"/>
<dbReference type="GO" id="GO:0004252">
    <property type="term" value="F:serine-type endopeptidase activity"/>
    <property type="evidence" value="ECO:0007669"/>
    <property type="project" value="TreeGrafter"/>
</dbReference>
<keyword evidence="1" id="KW-1015">Disulfide bond</keyword>
<comment type="caution">
    <text evidence="2">Lacks conserved residue(s) required for the propagation of feature annotation.</text>
</comment>
<dbReference type="Proteomes" id="UP000678393">
    <property type="component" value="Unassembled WGS sequence"/>
</dbReference>
<feature type="non-terminal residue" evidence="4">
    <location>
        <position position="121"/>
    </location>
</feature>
<proteinExistence type="predicted"/>
<dbReference type="OrthoDB" id="6369184at2759"/>
<dbReference type="PANTHER" id="PTHR24255">
    <property type="entry name" value="COMPLEMENT COMPONENT 1, S SUBCOMPONENT-RELATED"/>
    <property type="match status" value="1"/>
</dbReference>
<dbReference type="InterPro" id="IPR000859">
    <property type="entry name" value="CUB_dom"/>
</dbReference>
<comment type="caution">
    <text evidence="4">The sequence shown here is derived from an EMBL/GenBank/DDBJ whole genome shotgun (WGS) entry which is preliminary data.</text>
</comment>
<evidence type="ECO:0000256" key="1">
    <source>
        <dbReference type="ARBA" id="ARBA00023157"/>
    </source>
</evidence>
<organism evidence="4 5">
    <name type="scientific">Candidula unifasciata</name>
    <dbReference type="NCBI Taxonomy" id="100452"/>
    <lineage>
        <taxon>Eukaryota</taxon>
        <taxon>Metazoa</taxon>
        <taxon>Spiralia</taxon>
        <taxon>Lophotrochozoa</taxon>
        <taxon>Mollusca</taxon>
        <taxon>Gastropoda</taxon>
        <taxon>Heterobranchia</taxon>
        <taxon>Euthyneura</taxon>
        <taxon>Panpulmonata</taxon>
        <taxon>Eupulmonata</taxon>
        <taxon>Stylommatophora</taxon>
        <taxon>Helicina</taxon>
        <taxon>Helicoidea</taxon>
        <taxon>Geomitridae</taxon>
        <taxon>Candidula</taxon>
    </lineage>
</organism>